<name>A0ABZ1H4X2_STRPH</name>
<keyword evidence="3" id="KW-0479">Metal-binding</keyword>
<proteinExistence type="inferred from homology"/>
<comment type="cofactor">
    <cofactor evidence="1">
        <name>Zn(2+)</name>
        <dbReference type="ChEBI" id="CHEBI:29105"/>
    </cofactor>
</comment>
<evidence type="ECO:0000256" key="3">
    <source>
        <dbReference type="ARBA" id="ARBA00022723"/>
    </source>
</evidence>
<dbReference type="EMBL" id="CP109135">
    <property type="protein sequence ID" value="WSD13530.1"/>
    <property type="molecule type" value="Genomic_DNA"/>
</dbReference>
<reference evidence="6 7" key="1">
    <citation type="submission" date="2022-10" db="EMBL/GenBank/DDBJ databases">
        <title>The complete genomes of actinobacterial strains from the NBC collection.</title>
        <authorList>
            <person name="Joergensen T.S."/>
            <person name="Alvarez Arevalo M."/>
            <person name="Sterndorff E.B."/>
            <person name="Faurdal D."/>
            <person name="Vuksanovic O."/>
            <person name="Mourched A.-S."/>
            <person name="Charusanti P."/>
            <person name="Shaw S."/>
            <person name="Blin K."/>
            <person name="Weber T."/>
        </authorList>
    </citation>
    <scope>NUCLEOTIDE SEQUENCE [LARGE SCALE GENOMIC DNA]</scope>
    <source>
        <strain evidence="6 7">NBC 01752</strain>
    </source>
</reference>
<dbReference type="RefSeq" id="WP_055613679.1">
    <property type="nucleotide sequence ID" value="NZ_CP108690.1"/>
</dbReference>
<dbReference type="CDD" id="cd08255">
    <property type="entry name" value="2-desacetyl-2-hydroxyethyl_bacteriochlorophyllide_like"/>
    <property type="match status" value="1"/>
</dbReference>
<evidence type="ECO:0000256" key="4">
    <source>
        <dbReference type="ARBA" id="ARBA00022833"/>
    </source>
</evidence>
<dbReference type="Proteomes" id="UP001340816">
    <property type="component" value="Chromosome"/>
</dbReference>
<comment type="similarity">
    <text evidence="2">Belongs to the zinc-containing alcohol dehydrogenase family.</text>
</comment>
<protein>
    <submittedName>
        <fullName evidence="6">Zinc-binding alcohol dehydrogenase</fullName>
    </submittedName>
</protein>
<keyword evidence="5" id="KW-0560">Oxidoreductase</keyword>
<dbReference type="SUPFAM" id="SSF51735">
    <property type="entry name" value="NAD(P)-binding Rossmann-fold domains"/>
    <property type="match status" value="1"/>
</dbReference>
<evidence type="ECO:0000256" key="5">
    <source>
        <dbReference type="ARBA" id="ARBA00023002"/>
    </source>
</evidence>
<dbReference type="Gene3D" id="3.90.180.10">
    <property type="entry name" value="Medium-chain alcohol dehydrogenases, catalytic domain"/>
    <property type="match status" value="2"/>
</dbReference>
<accession>A0ABZ1H4X2</accession>
<evidence type="ECO:0000313" key="6">
    <source>
        <dbReference type="EMBL" id="WSD13530.1"/>
    </source>
</evidence>
<dbReference type="SUPFAM" id="SSF50129">
    <property type="entry name" value="GroES-like"/>
    <property type="match status" value="1"/>
</dbReference>
<keyword evidence="7" id="KW-1185">Reference proteome</keyword>
<evidence type="ECO:0000256" key="2">
    <source>
        <dbReference type="ARBA" id="ARBA00008072"/>
    </source>
</evidence>
<evidence type="ECO:0000256" key="1">
    <source>
        <dbReference type="ARBA" id="ARBA00001947"/>
    </source>
</evidence>
<dbReference type="PANTHER" id="PTHR43350:SF19">
    <property type="entry name" value="D-GULOSIDE 3-DEHYDROGENASE"/>
    <property type="match status" value="1"/>
</dbReference>
<sequence>MDRSARAFWLRSPGLGEIRDAQLPEPAEGEVVVRTLFSGVSRGTETLVFRGGVPESQHASMRAPFQEGDFPGPVKYGYLNVGVVEAGPTDLLGRTVFSLYPHQTRFVVPASAVTPVPETVPASRAVLAGTVETAVNALWDAAPLIGDRITVVGAGMVGASVAALLARFPAARVQLVDANPARAGIAQALGVDFALPADAAGDRDLVVHASATEAGLARSLELLTPEGTVLELSWYGDRKVSLPLGEAFHSRRLVIRSSQVGTVSPARSARRTYADRLAIALDLLADPAFDALITGESSFEELPETMTGLAAAESTEMCHLVRYDATVPLRGAGNGATSPD</sequence>
<dbReference type="InterPro" id="IPR011032">
    <property type="entry name" value="GroES-like_sf"/>
</dbReference>
<dbReference type="InterPro" id="IPR036291">
    <property type="entry name" value="NAD(P)-bd_dom_sf"/>
</dbReference>
<organism evidence="6 7">
    <name type="scientific">Streptomyces phaeochromogenes</name>
    <dbReference type="NCBI Taxonomy" id="1923"/>
    <lineage>
        <taxon>Bacteria</taxon>
        <taxon>Bacillati</taxon>
        <taxon>Actinomycetota</taxon>
        <taxon>Actinomycetes</taxon>
        <taxon>Kitasatosporales</taxon>
        <taxon>Streptomycetaceae</taxon>
        <taxon>Streptomyces</taxon>
        <taxon>Streptomyces phaeochromogenes group</taxon>
    </lineage>
</organism>
<dbReference type="Gene3D" id="3.40.50.720">
    <property type="entry name" value="NAD(P)-binding Rossmann-like Domain"/>
    <property type="match status" value="1"/>
</dbReference>
<keyword evidence="4" id="KW-0862">Zinc</keyword>
<gene>
    <name evidence="6" type="ORF">OHB35_09945</name>
</gene>
<dbReference type="PANTHER" id="PTHR43350">
    <property type="entry name" value="NAD-DEPENDENT ALCOHOL DEHYDROGENASE"/>
    <property type="match status" value="1"/>
</dbReference>
<evidence type="ECO:0000313" key="7">
    <source>
        <dbReference type="Proteomes" id="UP001340816"/>
    </source>
</evidence>